<dbReference type="SUPFAM" id="SSF48452">
    <property type="entry name" value="TPR-like"/>
    <property type="match status" value="1"/>
</dbReference>
<comment type="caution">
    <text evidence="2">The sequence shown here is derived from an EMBL/GenBank/DDBJ whole genome shotgun (WGS) entry which is preliminary data.</text>
</comment>
<feature type="non-terminal residue" evidence="2">
    <location>
        <position position="150"/>
    </location>
</feature>
<evidence type="ECO:0000313" key="3">
    <source>
        <dbReference type="Proteomes" id="UP001189429"/>
    </source>
</evidence>
<evidence type="ECO:0000313" key="2">
    <source>
        <dbReference type="EMBL" id="CAK0807391.1"/>
    </source>
</evidence>
<evidence type="ECO:0000256" key="1">
    <source>
        <dbReference type="SAM" id="Phobius"/>
    </source>
</evidence>
<dbReference type="Gene3D" id="1.25.40.10">
    <property type="entry name" value="Tetratricopeptide repeat domain"/>
    <property type="match status" value="1"/>
</dbReference>
<organism evidence="2 3">
    <name type="scientific">Prorocentrum cordatum</name>
    <dbReference type="NCBI Taxonomy" id="2364126"/>
    <lineage>
        <taxon>Eukaryota</taxon>
        <taxon>Sar</taxon>
        <taxon>Alveolata</taxon>
        <taxon>Dinophyceae</taxon>
        <taxon>Prorocentrales</taxon>
        <taxon>Prorocentraceae</taxon>
        <taxon>Prorocentrum</taxon>
    </lineage>
</organism>
<gene>
    <name evidence="2" type="ORF">PCOR1329_LOCUS13285</name>
</gene>
<evidence type="ECO:0008006" key="4">
    <source>
        <dbReference type="Google" id="ProtNLM"/>
    </source>
</evidence>
<keyword evidence="1" id="KW-0812">Transmembrane</keyword>
<keyword evidence="3" id="KW-1185">Reference proteome</keyword>
<dbReference type="EMBL" id="CAUYUJ010003918">
    <property type="protein sequence ID" value="CAK0807391.1"/>
    <property type="molecule type" value="Genomic_DNA"/>
</dbReference>
<feature type="transmembrane region" description="Helical" evidence="1">
    <location>
        <begin position="124"/>
        <end position="149"/>
    </location>
</feature>
<accession>A0ABN9QMR6</accession>
<protein>
    <recommendedName>
        <fullName evidence="4">Coatomer subunit epsilon</fullName>
    </recommendedName>
</protein>
<dbReference type="Proteomes" id="UP001189429">
    <property type="component" value="Unassembled WGS sequence"/>
</dbReference>
<reference evidence="2" key="1">
    <citation type="submission" date="2023-10" db="EMBL/GenBank/DDBJ databases">
        <authorList>
            <person name="Chen Y."/>
            <person name="Shah S."/>
            <person name="Dougan E. K."/>
            <person name="Thang M."/>
            <person name="Chan C."/>
        </authorList>
    </citation>
    <scope>NUCLEOTIDE SEQUENCE [LARGE SCALE GENOMIC DNA]</scope>
</reference>
<keyword evidence="1" id="KW-0472">Membrane</keyword>
<dbReference type="InterPro" id="IPR011990">
    <property type="entry name" value="TPR-like_helical_dom_sf"/>
</dbReference>
<proteinExistence type="predicted"/>
<name>A0ABN9QMR6_9DINO</name>
<keyword evidence="1" id="KW-1133">Transmembrane helix</keyword>
<sequence length="150" mass="16665">MCAISYEIARLHFDYRPLLFDLVLRRVLCLSMLGQTEQGLEEASLAEQIVPFTAVARVLLAVLCSKLGNDDDAFIHLQRANEIEEDSADFFQCAVALLRLHKGNCEQAIEICSKVLQRNPIDPFALLVLPNAYVASLTLTLLLSLLVYAG</sequence>